<dbReference type="InterPro" id="IPR015943">
    <property type="entry name" value="WD40/YVTN_repeat-like_dom_sf"/>
</dbReference>
<dbReference type="PROSITE" id="PS51257">
    <property type="entry name" value="PROKAR_LIPOPROTEIN"/>
    <property type="match status" value="1"/>
</dbReference>
<dbReference type="Proteomes" id="UP000443582">
    <property type="component" value="Unassembled WGS sequence"/>
</dbReference>
<dbReference type="InterPro" id="IPR018391">
    <property type="entry name" value="PQQ_b-propeller_rpt"/>
</dbReference>
<comment type="caution">
    <text evidence="2">The sequence shown here is derived from an EMBL/GenBank/DDBJ whole genome shotgun (WGS) entry which is preliminary data.</text>
</comment>
<dbReference type="SUPFAM" id="SSF50998">
    <property type="entry name" value="Quinoprotein alcohol dehydrogenase-like"/>
    <property type="match status" value="2"/>
</dbReference>
<organism evidence="2 3">
    <name type="scientific">Halobacteriovorax vibrionivorans</name>
    <dbReference type="NCBI Taxonomy" id="2152716"/>
    <lineage>
        <taxon>Bacteria</taxon>
        <taxon>Pseudomonadati</taxon>
        <taxon>Bdellovibrionota</taxon>
        <taxon>Bacteriovoracia</taxon>
        <taxon>Bacteriovoracales</taxon>
        <taxon>Halobacteriovoraceae</taxon>
        <taxon>Halobacteriovorax</taxon>
    </lineage>
</organism>
<proteinExistence type="predicted"/>
<evidence type="ECO:0000313" key="2">
    <source>
        <dbReference type="EMBL" id="RZF20820.1"/>
    </source>
</evidence>
<evidence type="ECO:0000313" key="3">
    <source>
        <dbReference type="Proteomes" id="UP000443582"/>
    </source>
</evidence>
<dbReference type="PANTHER" id="PTHR34512:SF30">
    <property type="entry name" value="OUTER MEMBRANE PROTEIN ASSEMBLY FACTOR BAMB"/>
    <property type="match status" value="1"/>
</dbReference>
<accession>A0ABY0IDZ7</accession>
<keyword evidence="3" id="KW-1185">Reference proteome</keyword>
<evidence type="ECO:0000259" key="1">
    <source>
        <dbReference type="Pfam" id="PF13360"/>
    </source>
</evidence>
<dbReference type="InterPro" id="IPR011047">
    <property type="entry name" value="Quinoprotein_ADH-like_sf"/>
</dbReference>
<sequence length="376" mass="42200">MKLYRNILVVIAMATLLASCSSIKKVTSMLEGKKLEVDPLTLTWTKNLEPSYESGNLPISLSSPLIADGILYAADGRGNFNAYNVENGRLIWTHKIKGQMTSAPIIFENLLIFGDDTGRVYARDLNKGELAYEFDLDGGIDSTPVTANGRLFIHTRNHKLFSIDVYTGRVIWSYKRSVPYYSTVQRASTPLILDGRLYAGFADGYFVCFSLEEGQVLWERRLSPGQKFVDVDMRPVIFNEKILVGSVDDRTEVIVPKSGVLFKKLNFRTNRAGLEIGNGQNMVFGSVNGELIYIDKQFQEYKRVKLSDEAVSSLAPWKGGVVVTTVGKTAFFIDSNGMIKQEFDLGSAYSAVFGHMSYDDEFLAFISSRYRLYTFR</sequence>
<feature type="domain" description="Pyrrolo-quinoline quinone repeat" evidence="1">
    <location>
        <begin position="109"/>
        <end position="296"/>
    </location>
</feature>
<gene>
    <name evidence="2" type="ORF">DAY19_12605</name>
</gene>
<dbReference type="PANTHER" id="PTHR34512">
    <property type="entry name" value="CELL SURFACE PROTEIN"/>
    <property type="match status" value="1"/>
</dbReference>
<dbReference type="SMART" id="SM00564">
    <property type="entry name" value="PQQ"/>
    <property type="match status" value="5"/>
</dbReference>
<protein>
    <recommendedName>
        <fullName evidence="1">Pyrrolo-quinoline quinone repeat domain-containing protein</fullName>
    </recommendedName>
</protein>
<name>A0ABY0IDZ7_9BACT</name>
<dbReference type="InterPro" id="IPR002372">
    <property type="entry name" value="PQQ_rpt_dom"/>
</dbReference>
<dbReference type="RefSeq" id="WP_115363013.1">
    <property type="nucleotide sequence ID" value="NZ_QDKL01000003.1"/>
</dbReference>
<dbReference type="Gene3D" id="2.130.10.10">
    <property type="entry name" value="YVTN repeat-like/Quinoprotein amine dehydrogenase"/>
    <property type="match status" value="1"/>
</dbReference>
<dbReference type="EMBL" id="QDKL01000003">
    <property type="protein sequence ID" value="RZF20820.1"/>
    <property type="molecule type" value="Genomic_DNA"/>
</dbReference>
<dbReference type="Pfam" id="PF13360">
    <property type="entry name" value="PQQ_2"/>
    <property type="match status" value="1"/>
</dbReference>
<reference evidence="3" key="1">
    <citation type="journal article" date="2019" name="Int. J. Syst. Evol. Microbiol.">
        <title>Halobacteriovorax valvorus sp. nov., a novel prokaryotic predator isolated from coastal seawater of China.</title>
        <authorList>
            <person name="Chen M.-X."/>
        </authorList>
    </citation>
    <scope>NUCLEOTIDE SEQUENCE [LARGE SCALE GENOMIC DNA]</scope>
    <source>
        <strain evidence="3">BL9</strain>
    </source>
</reference>